<reference evidence="1 2" key="1">
    <citation type="journal article" date="2005" name="Nucleic Acids Res.">
        <title>The genome sequence of Xanthomonas oryzae pathovar oryzae KACC10331, the bacterial blight pathogen of rice.</title>
        <authorList>
            <person name="Lee B.M."/>
            <person name="Park Y.J."/>
            <person name="Park D.S."/>
            <person name="Kang H.W."/>
            <person name="Kim J.G."/>
            <person name="Song E.S."/>
            <person name="Park I.C."/>
            <person name="Yoon U.H."/>
            <person name="Hahn J.H."/>
            <person name="Koo B.S."/>
            <person name="Lee G.B."/>
            <person name="Kim H."/>
            <person name="Park H.S."/>
            <person name="Yoon K.O."/>
            <person name="Kim J.H."/>
            <person name="Jung C.H."/>
            <person name="Koh N.H."/>
            <person name="Seo J.S."/>
            <person name="Go S.J."/>
        </authorList>
    </citation>
    <scope>NUCLEOTIDE SEQUENCE [LARGE SCALE GENOMIC DNA]</scope>
    <source>
        <strain evidence="2">KACC10331 / KXO85</strain>
    </source>
</reference>
<dbReference type="AlphaFoldDB" id="Q05HX6"/>
<dbReference type="KEGG" id="xoo:XOO4832"/>
<keyword evidence="2" id="KW-1185">Reference proteome</keyword>
<sequence>MRTRGDAHQVAFAGIGVAVLKLCQCTDQIIETGHRRIGCHRVFAHGHRMCELFQHDGAAFEHAFDRLARL</sequence>
<proteinExistence type="predicted"/>
<dbReference type="EMBL" id="AE013598">
    <property type="protein sequence ID" value="ABJ89957.1"/>
    <property type="molecule type" value="Genomic_DNA"/>
</dbReference>
<organism evidence="1 2">
    <name type="scientific">Xanthomonas oryzae pv. oryzae (strain KACC10331 / KXO85)</name>
    <dbReference type="NCBI Taxonomy" id="291331"/>
    <lineage>
        <taxon>Bacteria</taxon>
        <taxon>Pseudomonadati</taxon>
        <taxon>Pseudomonadota</taxon>
        <taxon>Gammaproteobacteria</taxon>
        <taxon>Lysobacterales</taxon>
        <taxon>Lysobacteraceae</taxon>
        <taxon>Xanthomonas</taxon>
    </lineage>
</organism>
<evidence type="ECO:0000313" key="2">
    <source>
        <dbReference type="Proteomes" id="UP000006735"/>
    </source>
</evidence>
<protein>
    <submittedName>
        <fullName evidence="1">Uncharacterized protein</fullName>
    </submittedName>
</protein>
<accession>Q05HX6</accession>
<name>Q05HX6_XANOR</name>
<dbReference type="Proteomes" id="UP000006735">
    <property type="component" value="Chromosome"/>
</dbReference>
<gene>
    <name evidence="1" type="ordered locus">XOO4832</name>
</gene>
<evidence type="ECO:0000313" key="1">
    <source>
        <dbReference type="EMBL" id="ABJ89957.1"/>
    </source>
</evidence>
<dbReference type="HOGENOM" id="CLU_2756877_0_0_6"/>